<dbReference type="SUPFAM" id="SSF64288">
    <property type="entry name" value="Chorismate lyase-like"/>
    <property type="match status" value="1"/>
</dbReference>
<organism evidence="5 6">
    <name type="scientific">Caldibacillus debilis</name>
    <dbReference type="NCBI Taxonomy" id="301148"/>
    <lineage>
        <taxon>Bacteria</taxon>
        <taxon>Bacillati</taxon>
        <taxon>Bacillota</taxon>
        <taxon>Bacilli</taxon>
        <taxon>Bacillales</taxon>
        <taxon>Bacillaceae</taxon>
        <taxon>Caldibacillus</taxon>
    </lineage>
</organism>
<feature type="domain" description="HTH gntR-type" evidence="4">
    <location>
        <begin position="8"/>
        <end position="75"/>
    </location>
</feature>
<dbReference type="Pfam" id="PF07702">
    <property type="entry name" value="UTRA"/>
    <property type="match status" value="1"/>
</dbReference>
<keyword evidence="1" id="KW-0805">Transcription regulation</keyword>
<dbReference type="GO" id="GO:0003700">
    <property type="term" value="F:DNA-binding transcription factor activity"/>
    <property type="evidence" value="ECO:0007669"/>
    <property type="project" value="InterPro"/>
</dbReference>
<dbReference type="InterPro" id="IPR028978">
    <property type="entry name" value="Chorismate_lyase_/UTRA_dom_sf"/>
</dbReference>
<dbReference type="Pfam" id="PF00392">
    <property type="entry name" value="GntR"/>
    <property type="match status" value="1"/>
</dbReference>
<dbReference type="AlphaFoldDB" id="A0A3E0K2K1"/>
<dbReference type="InterPro" id="IPR050679">
    <property type="entry name" value="Bact_HTH_transcr_reg"/>
</dbReference>
<protein>
    <submittedName>
        <fullName evidence="5">GntR family transcriptional regulator</fullName>
    </submittedName>
</protein>
<evidence type="ECO:0000259" key="4">
    <source>
        <dbReference type="PROSITE" id="PS50949"/>
    </source>
</evidence>
<dbReference type="InterPro" id="IPR036390">
    <property type="entry name" value="WH_DNA-bd_sf"/>
</dbReference>
<dbReference type="EMBL" id="QEWE01000021">
    <property type="protein sequence ID" value="REJ27425.1"/>
    <property type="molecule type" value="Genomic_DNA"/>
</dbReference>
<dbReference type="SMART" id="SM00345">
    <property type="entry name" value="HTH_GNTR"/>
    <property type="match status" value="1"/>
</dbReference>
<evidence type="ECO:0000256" key="3">
    <source>
        <dbReference type="ARBA" id="ARBA00023163"/>
    </source>
</evidence>
<dbReference type="GO" id="GO:0003677">
    <property type="term" value="F:DNA binding"/>
    <property type="evidence" value="ECO:0007669"/>
    <property type="project" value="UniProtKB-KW"/>
</dbReference>
<dbReference type="Gene3D" id="3.40.1410.10">
    <property type="entry name" value="Chorismate lyase-like"/>
    <property type="match status" value="1"/>
</dbReference>
<keyword evidence="2" id="KW-0238">DNA-binding</keyword>
<dbReference type="PRINTS" id="PR00035">
    <property type="entry name" value="HTHGNTR"/>
</dbReference>
<proteinExistence type="predicted"/>
<gene>
    <name evidence="5" type="ORF">C6P37_11435</name>
</gene>
<comment type="caution">
    <text evidence="5">The sequence shown here is derived from an EMBL/GenBank/DDBJ whole genome shotgun (WGS) entry which is preliminary data.</text>
</comment>
<dbReference type="Gene3D" id="1.10.10.10">
    <property type="entry name" value="Winged helix-like DNA-binding domain superfamily/Winged helix DNA-binding domain"/>
    <property type="match status" value="1"/>
</dbReference>
<dbReference type="InterPro" id="IPR000524">
    <property type="entry name" value="Tscrpt_reg_HTH_GntR"/>
</dbReference>
<dbReference type="RefSeq" id="WP_020153514.1">
    <property type="nucleotide sequence ID" value="NZ_LZRR01000083.1"/>
</dbReference>
<dbReference type="PANTHER" id="PTHR44846">
    <property type="entry name" value="MANNOSYL-D-GLYCERATE TRANSPORT/METABOLISM SYSTEM REPRESSOR MNGR-RELATED"/>
    <property type="match status" value="1"/>
</dbReference>
<dbReference type="PROSITE" id="PS50949">
    <property type="entry name" value="HTH_GNTR"/>
    <property type="match status" value="1"/>
</dbReference>
<dbReference type="SUPFAM" id="SSF46785">
    <property type="entry name" value="Winged helix' DNA-binding domain"/>
    <property type="match status" value="1"/>
</dbReference>
<evidence type="ECO:0000256" key="1">
    <source>
        <dbReference type="ARBA" id="ARBA00023015"/>
    </source>
</evidence>
<dbReference type="CDD" id="cd07377">
    <property type="entry name" value="WHTH_GntR"/>
    <property type="match status" value="1"/>
</dbReference>
<reference evidence="5 6" key="1">
    <citation type="submission" date="2018-03" db="EMBL/GenBank/DDBJ databases">
        <authorList>
            <person name="Keele B.F."/>
        </authorList>
    </citation>
    <scope>NUCLEOTIDE SEQUENCE [LARGE SCALE GENOMIC DNA]</scope>
    <source>
        <strain evidence="5">ZCTH4_d</strain>
    </source>
</reference>
<dbReference type="SMART" id="SM00866">
    <property type="entry name" value="UTRA"/>
    <property type="match status" value="1"/>
</dbReference>
<evidence type="ECO:0000313" key="6">
    <source>
        <dbReference type="Proteomes" id="UP000257014"/>
    </source>
</evidence>
<dbReference type="InterPro" id="IPR036388">
    <property type="entry name" value="WH-like_DNA-bd_sf"/>
</dbReference>
<sequence>MLDKNSRIPLYSQLMDILIHEIQNNMKEGDKLPSERELCKKYNVSRTCVRQAFKELELGGYIVIKHGKGAFVASNRFNQNLQSFYSFTEEMKKLGKEPSSKVVKFEIMTANKEIAKKMNLDSEELVYKFSRLRLADNEKMMLETTYVPYNLFPGITKDELNKTPLYEIFRKRFNTVVEYAVEEFTPVLTNEEEAEKLDIEVGSPSLKICRYAYNRDDRLIEYTISIARGDKFKYTIKLMNR</sequence>
<evidence type="ECO:0000313" key="5">
    <source>
        <dbReference type="EMBL" id="REJ27425.1"/>
    </source>
</evidence>
<dbReference type="PANTHER" id="PTHR44846:SF1">
    <property type="entry name" value="MANNOSYL-D-GLYCERATE TRANSPORT_METABOLISM SYSTEM REPRESSOR MNGR-RELATED"/>
    <property type="match status" value="1"/>
</dbReference>
<dbReference type="GO" id="GO:0045892">
    <property type="term" value="P:negative regulation of DNA-templated transcription"/>
    <property type="evidence" value="ECO:0007669"/>
    <property type="project" value="TreeGrafter"/>
</dbReference>
<keyword evidence="3" id="KW-0804">Transcription</keyword>
<dbReference type="InterPro" id="IPR011663">
    <property type="entry name" value="UTRA"/>
</dbReference>
<accession>A0A3E0K2K1</accession>
<name>A0A3E0K2K1_9BACI</name>
<evidence type="ECO:0000256" key="2">
    <source>
        <dbReference type="ARBA" id="ARBA00023125"/>
    </source>
</evidence>
<dbReference type="Proteomes" id="UP000257014">
    <property type="component" value="Unassembled WGS sequence"/>
</dbReference>